<dbReference type="PROSITE" id="PS51819">
    <property type="entry name" value="VOC"/>
    <property type="match status" value="2"/>
</dbReference>
<name>A7HYW8_PARL1</name>
<dbReference type="EMBL" id="CP000774">
    <property type="protein sequence ID" value="ABS65101.1"/>
    <property type="molecule type" value="Genomic_DNA"/>
</dbReference>
<proteinExistence type="predicted"/>
<dbReference type="OrthoDB" id="9793039at2"/>
<dbReference type="InterPro" id="IPR029068">
    <property type="entry name" value="Glyas_Bleomycin-R_OHBP_Dase"/>
</dbReference>
<dbReference type="PANTHER" id="PTHR33993:SF14">
    <property type="entry name" value="GB|AAF24581.1"/>
    <property type="match status" value="1"/>
</dbReference>
<dbReference type="GO" id="GO:0051213">
    <property type="term" value="F:dioxygenase activity"/>
    <property type="evidence" value="ECO:0007669"/>
    <property type="project" value="UniProtKB-KW"/>
</dbReference>
<dbReference type="HOGENOM" id="CLU_069623_3_0_5"/>
<sequence>MSTPKNFLWYELMTSDTGAAAGFYSHVVGWKTGDGGTPRNPYTLFLVEDQGIGGMMELPKEACDQGATPGWVGYIGVDDVDEEVKNVQQAGGRLLREPDDVPGILRFAVVADPAGAAFVIFKGEGGPMSQPAPGTQGTVGWHELNGGDVGTAFAFYSRLFGWTKDQAMDMGNGEVYQLFAAGGEAVGAMMKRQDKNAGPHWLFYFCVDDIDAAMARIGEKGGSVTSGPHQVPGDAWIIQALDPQGASFALVGARR</sequence>
<dbReference type="Proteomes" id="UP000006377">
    <property type="component" value="Chromosome"/>
</dbReference>
<feature type="domain" description="VOC" evidence="1">
    <location>
        <begin position="6"/>
        <end position="123"/>
    </location>
</feature>
<accession>A7HYW8</accession>
<keyword evidence="3" id="KW-1185">Reference proteome</keyword>
<evidence type="ECO:0000259" key="1">
    <source>
        <dbReference type="PROSITE" id="PS51819"/>
    </source>
</evidence>
<gene>
    <name evidence="2" type="ordered locus">Plav_3502</name>
</gene>
<dbReference type="eggNOG" id="COG3324">
    <property type="taxonomic scope" value="Bacteria"/>
</dbReference>
<protein>
    <submittedName>
        <fullName evidence="2">Glyoxalase/bleomycin resistance protein/dioxygenase</fullName>
    </submittedName>
</protein>
<keyword evidence="2" id="KW-0560">Oxidoreductase</keyword>
<evidence type="ECO:0000313" key="2">
    <source>
        <dbReference type="EMBL" id="ABS65101.1"/>
    </source>
</evidence>
<keyword evidence="2" id="KW-0223">Dioxygenase</keyword>
<evidence type="ECO:0000313" key="3">
    <source>
        <dbReference type="Proteomes" id="UP000006377"/>
    </source>
</evidence>
<dbReference type="InterPro" id="IPR037523">
    <property type="entry name" value="VOC_core"/>
</dbReference>
<dbReference type="InterPro" id="IPR052164">
    <property type="entry name" value="Anthracycline_SecMetBiosynth"/>
</dbReference>
<dbReference type="KEGG" id="pla:Plav_3502"/>
<reference evidence="2 3" key="1">
    <citation type="journal article" date="2011" name="Stand. Genomic Sci.">
        <title>Complete genome sequence of Parvibaculum lavamentivorans type strain (DS-1(T)).</title>
        <authorList>
            <person name="Schleheck D."/>
            <person name="Weiss M."/>
            <person name="Pitluck S."/>
            <person name="Bruce D."/>
            <person name="Land M.L."/>
            <person name="Han S."/>
            <person name="Saunders E."/>
            <person name="Tapia R."/>
            <person name="Detter C."/>
            <person name="Brettin T."/>
            <person name="Han J."/>
            <person name="Woyke T."/>
            <person name="Goodwin L."/>
            <person name="Pennacchio L."/>
            <person name="Nolan M."/>
            <person name="Cook A.M."/>
            <person name="Kjelleberg S."/>
            <person name="Thomas T."/>
        </authorList>
    </citation>
    <scope>NUCLEOTIDE SEQUENCE [LARGE SCALE GENOMIC DNA]</scope>
    <source>
        <strain evidence="3">DS-1 / DSM 13023 / NCIMB 13966</strain>
    </source>
</reference>
<dbReference type="STRING" id="402881.Plav_3502"/>
<dbReference type="Gene3D" id="3.10.180.10">
    <property type="entry name" value="2,3-Dihydroxybiphenyl 1,2-Dioxygenase, domain 1"/>
    <property type="match status" value="2"/>
</dbReference>
<dbReference type="Pfam" id="PF00903">
    <property type="entry name" value="Glyoxalase"/>
    <property type="match status" value="2"/>
</dbReference>
<dbReference type="PANTHER" id="PTHR33993">
    <property type="entry name" value="GLYOXALASE-RELATED"/>
    <property type="match status" value="1"/>
</dbReference>
<dbReference type="AlphaFoldDB" id="A7HYW8"/>
<dbReference type="RefSeq" id="WP_012112414.1">
    <property type="nucleotide sequence ID" value="NC_009719.1"/>
</dbReference>
<dbReference type="InterPro" id="IPR004360">
    <property type="entry name" value="Glyas_Fos-R_dOase_dom"/>
</dbReference>
<organism evidence="2 3">
    <name type="scientific">Parvibaculum lavamentivorans (strain DS-1 / DSM 13023 / NCIMB 13966)</name>
    <dbReference type="NCBI Taxonomy" id="402881"/>
    <lineage>
        <taxon>Bacteria</taxon>
        <taxon>Pseudomonadati</taxon>
        <taxon>Pseudomonadota</taxon>
        <taxon>Alphaproteobacteria</taxon>
        <taxon>Hyphomicrobiales</taxon>
        <taxon>Parvibaculaceae</taxon>
        <taxon>Parvibaculum</taxon>
    </lineage>
</organism>
<dbReference type="SUPFAM" id="SSF54593">
    <property type="entry name" value="Glyoxalase/Bleomycin resistance protein/Dihydroxybiphenyl dioxygenase"/>
    <property type="match status" value="2"/>
</dbReference>
<dbReference type="CDD" id="cd07247">
    <property type="entry name" value="SgaA_N_like"/>
    <property type="match status" value="2"/>
</dbReference>
<feature type="domain" description="VOC" evidence="1">
    <location>
        <begin position="138"/>
        <end position="253"/>
    </location>
</feature>